<feature type="repeat" description="ANK" evidence="1">
    <location>
        <begin position="194"/>
        <end position="226"/>
    </location>
</feature>
<reference evidence="3 4" key="1">
    <citation type="journal article" date="2015" name="Genome Biol. Evol.">
        <title>Comparative Genomics of a Bacterivorous Green Alga Reveals Evolutionary Causalities and Consequences of Phago-Mixotrophic Mode of Nutrition.</title>
        <authorList>
            <person name="Burns J.A."/>
            <person name="Paasch A."/>
            <person name="Narechania A."/>
            <person name="Kim E."/>
        </authorList>
    </citation>
    <scope>NUCLEOTIDE SEQUENCE [LARGE SCALE GENOMIC DNA]</scope>
    <source>
        <strain evidence="3 4">PLY_AMNH</strain>
    </source>
</reference>
<feature type="compositionally biased region" description="Low complexity" evidence="2">
    <location>
        <begin position="566"/>
        <end position="582"/>
    </location>
</feature>
<dbReference type="EMBL" id="LGRX02034834">
    <property type="protein sequence ID" value="KAK3236815.1"/>
    <property type="molecule type" value="Genomic_DNA"/>
</dbReference>
<dbReference type="SUPFAM" id="SSF48403">
    <property type="entry name" value="Ankyrin repeat"/>
    <property type="match status" value="1"/>
</dbReference>
<feature type="compositionally biased region" description="Basic and acidic residues" evidence="2">
    <location>
        <begin position="419"/>
        <end position="433"/>
    </location>
</feature>
<evidence type="ECO:0000313" key="4">
    <source>
        <dbReference type="Proteomes" id="UP001190700"/>
    </source>
</evidence>
<feature type="compositionally biased region" description="Low complexity" evidence="2">
    <location>
        <begin position="345"/>
        <end position="360"/>
    </location>
</feature>
<dbReference type="PROSITE" id="PS50297">
    <property type="entry name" value="ANK_REP_REGION"/>
    <property type="match status" value="6"/>
</dbReference>
<protein>
    <submittedName>
        <fullName evidence="3">Uncharacterized protein</fullName>
    </submittedName>
</protein>
<dbReference type="PANTHER" id="PTHR22677">
    <property type="entry name" value="ANKYRIN REPEAT DOMAIN-CONTAINING PROTEIN 60"/>
    <property type="match status" value="1"/>
</dbReference>
<dbReference type="InterPro" id="IPR013083">
    <property type="entry name" value="Znf_RING/FYVE/PHD"/>
</dbReference>
<feature type="compositionally biased region" description="Basic and acidic residues" evidence="2">
    <location>
        <begin position="550"/>
        <end position="564"/>
    </location>
</feature>
<dbReference type="PROSITE" id="PS50088">
    <property type="entry name" value="ANK_REPEAT"/>
    <property type="match status" value="6"/>
</dbReference>
<feature type="compositionally biased region" description="Low complexity" evidence="2">
    <location>
        <begin position="385"/>
        <end position="398"/>
    </location>
</feature>
<feature type="repeat" description="ANK" evidence="1">
    <location>
        <begin position="227"/>
        <end position="259"/>
    </location>
</feature>
<proteinExistence type="predicted"/>
<dbReference type="PANTHER" id="PTHR22677:SF4">
    <property type="entry name" value="USHER SYNDROME TYPE-1G PROTEIN-LIKE PROTEIN"/>
    <property type="match status" value="1"/>
</dbReference>
<gene>
    <name evidence="3" type="ORF">CYMTET_53067</name>
</gene>
<accession>A0AAE0ES41</accession>
<feature type="region of interest" description="Disordered" evidence="2">
    <location>
        <begin position="515"/>
        <end position="582"/>
    </location>
</feature>
<dbReference type="Gene3D" id="3.30.40.10">
    <property type="entry name" value="Zinc/RING finger domain, C3HC4 (zinc finger)"/>
    <property type="match status" value="1"/>
</dbReference>
<name>A0AAE0ES41_9CHLO</name>
<dbReference type="PRINTS" id="PR01415">
    <property type="entry name" value="ANKYRIN"/>
</dbReference>
<comment type="caution">
    <text evidence="3">The sequence shown here is derived from an EMBL/GenBank/DDBJ whole genome shotgun (WGS) entry which is preliminary data.</text>
</comment>
<feature type="repeat" description="ANK" evidence="1">
    <location>
        <begin position="161"/>
        <end position="193"/>
    </location>
</feature>
<feature type="repeat" description="ANK" evidence="1">
    <location>
        <begin position="128"/>
        <end position="160"/>
    </location>
</feature>
<dbReference type="Pfam" id="PF12796">
    <property type="entry name" value="Ank_2"/>
    <property type="match status" value="1"/>
</dbReference>
<feature type="repeat" description="ANK" evidence="1">
    <location>
        <begin position="72"/>
        <end position="104"/>
    </location>
</feature>
<dbReference type="InterPro" id="IPR036770">
    <property type="entry name" value="Ankyrin_rpt-contain_sf"/>
</dbReference>
<dbReference type="Pfam" id="PF00023">
    <property type="entry name" value="Ank"/>
    <property type="match status" value="1"/>
</dbReference>
<keyword evidence="1" id="KW-0040">ANK repeat</keyword>
<dbReference type="Pfam" id="PF13637">
    <property type="entry name" value="Ank_4"/>
    <property type="match status" value="1"/>
</dbReference>
<dbReference type="Proteomes" id="UP001190700">
    <property type="component" value="Unassembled WGS sequence"/>
</dbReference>
<feature type="compositionally biased region" description="Pro residues" evidence="2">
    <location>
        <begin position="711"/>
        <end position="720"/>
    </location>
</feature>
<dbReference type="AlphaFoldDB" id="A0AAE0ES41"/>
<feature type="repeat" description="ANK" evidence="1">
    <location>
        <begin position="260"/>
        <end position="292"/>
    </location>
</feature>
<sequence>MLSVPEGAQLATARAAAGTCIVEHPGWHIRHGMCMTGRQCALRQYPSEERGHADHSRKHGHGHAGWVEGTQDGSTPLYVAAYNGHQEVVVKLVELGANIHAADEGLRMQLAVPPCHGGYADDELVWQDGYTPLHDAARNGHQEMVVKLVELGANIHTAAKAGLTPLHAAACNGHQEVVVKLVELGANIHAADEDGSTPLYVAAYKGHQEVVVKLVELGANIHAADETGSTPLHDAARNGHQEVVVKLVELGANIHAANKAGSTPLYVAARNGRQEVVVKLVELGAHIHAADEQLMQAADAAAAALLAEEEAESRANQSRRGQKGKAKVKGAKAAGQPSAGPPPARGDGASAPGSAAPASTSGGGLTEALRGVSGAARQETRSTLGTAPAETAETGPAEMAVTADVKVAQREKKRLKEKQRKERQNQAKLGEARDAMRAYLEGEGSSGGSGGLKEAVDQLQRMLRRQASTEEHEGDLEGLLAAGTAKLEEAQKAERAAAKSRTLEAFEEDMMRCAGAGSGDAARSSAEHGGSGPSAGPSVQGGPSAQPSGEDTRGSVREGGEEFRGASASIPTSASVTSPSSAAANAEDSVNVCVVCMERRKDTLFMPCKHMCTCTECAVQLEKRMDGLTCQPMTVKHDPLRQDIIRRREHVRQTEICLSSLNLLLNSATWHLERRSEYTSSSEAMQFGNGRMPLCAYEKKICRSSGMYSAGPPPPLPPPSGRGLGDGDPALVKHRSHPHPGGGIDREPLQLRLQLAKLDPLACVQMHDGANALQVVHHLVREVQKPAPALRERGAWAHLVHGDKPYTTWPEKARRSRALQLGPRHLGGGPRAPSLRILSTLVCTTGMPSSDMLAVHAPSSVESRVPKKKSML</sequence>
<dbReference type="Pfam" id="PF13920">
    <property type="entry name" value="zf-C3HC4_3"/>
    <property type="match status" value="1"/>
</dbReference>
<organism evidence="3 4">
    <name type="scientific">Cymbomonas tetramitiformis</name>
    <dbReference type="NCBI Taxonomy" id="36881"/>
    <lineage>
        <taxon>Eukaryota</taxon>
        <taxon>Viridiplantae</taxon>
        <taxon>Chlorophyta</taxon>
        <taxon>Pyramimonadophyceae</taxon>
        <taxon>Pyramimonadales</taxon>
        <taxon>Pyramimonadaceae</taxon>
        <taxon>Cymbomonas</taxon>
    </lineage>
</organism>
<evidence type="ECO:0000313" key="3">
    <source>
        <dbReference type="EMBL" id="KAK3236815.1"/>
    </source>
</evidence>
<feature type="region of interest" description="Disordered" evidence="2">
    <location>
        <begin position="708"/>
        <end position="746"/>
    </location>
</feature>
<feature type="region of interest" description="Disordered" evidence="2">
    <location>
        <begin position="311"/>
        <end position="433"/>
    </location>
</feature>
<evidence type="ECO:0000256" key="1">
    <source>
        <dbReference type="PROSITE-ProRule" id="PRU00023"/>
    </source>
</evidence>
<evidence type="ECO:0000256" key="2">
    <source>
        <dbReference type="SAM" id="MobiDB-lite"/>
    </source>
</evidence>
<keyword evidence="4" id="KW-1185">Reference proteome</keyword>
<feature type="compositionally biased region" description="Basic residues" evidence="2">
    <location>
        <begin position="320"/>
        <end position="330"/>
    </location>
</feature>
<dbReference type="InterPro" id="IPR002110">
    <property type="entry name" value="Ankyrin_rpt"/>
</dbReference>
<dbReference type="InterPro" id="IPR039323">
    <property type="entry name" value="ANKRD_45/46/60"/>
</dbReference>
<dbReference type="Gene3D" id="1.25.40.20">
    <property type="entry name" value="Ankyrin repeat-containing domain"/>
    <property type="match status" value="3"/>
</dbReference>
<dbReference type="SMART" id="SM00248">
    <property type="entry name" value="ANK"/>
    <property type="match status" value="6"/>
</dbReference>